<dbReference type="PANTHER" id="PTHR45888">
    <property type="entry name" value="HL01030P-RELATED"/>
    <property type="match status" value="1"/>
</dbReference>
<dbReference type="GO" id="GO:0008270">
    <property type="term" value="F:zinc ion binding"/>
    <property type="evidence" value="ECO:0007669"/>
    <property type="project" value="UniProtKB-KW"/>
</dbReference>
<keyword evidence="4" id="KW-0863">Zinc-finger</keyword>
<dbReference type="Gene3D" id="3.30.40.10">
    <property type="entry name" value="Zinc/RING finger domain, C3HC4 (zinc finger)"/>
    <property type="match status" value="1"/>
</dbReference>
<keyword evidence="7" id="KW-0804">Transcription</keyword>
<feature type="domain" description="PHD-type" evidence="10">
    <location>
        <begin position="24"/>
        <end position="134"/>
    </location>
</feature>
<dbReference type="GO" id="GO:0045944">
    <property type="term" value="P:positive regulation of transcription by RNA polymerase II"/>
    <property type="evidence" value="ECO:0007669"/>
    <property type="project" value="TreeGrafter"/>
</dbReference>
<feature type="non-terminal residue" evidence="11">
    <location>
        <position position="244"/>
    </location>
</feature>
<dbReference type="GO" id="GO:0042800">
    <property type="term" value="F:histone H3K4 methyltransferase activity"/>
    <property type="evidence" value="ECO:0007669"/>
    <property type="project" value="TreeGrafter"/>
</dbReference>
<dbReference type="GO" id="GO:0003713">
    <property type="term" value="F:transcription coactivator activity"/>
    <property type="evidence" value="ECO:0007669"/>
    <property type="project" value="TreeGrafter"/>
</dbReference>
<dbReference type="InterPro" id="IPR034732">
    <property type="entry name" value="EPHD"/>
</dbReference>
<evidence type="ECO:0000256" key="5">
    <source>
        <dbReference type="ARBA" id="ARBA00022833"/>
    </source>
</evidence>
<protein>
    <recommendedName>
        <fullName evidence="10">PHD-type domain-containing protein</fullName>
    </recommendedName>
</protein>
<feature type="region of interest" description="Disordered" evidence="9">
    <location>
        <begin position="147"/>
        <end position="244"/>
    </location>
</feature>
<dbReference type="InterPro" id="IPR013083">
    <property type="entry name" value="Znf_RING/FYVE/PHD"/>
</dbReference>
<evidence type="ECO:0000256" key="3">
    <source>
        <dbReference type="ARBA" id="ARBA00022737"/>
    </source>
</evidence>
<dbReference type="Pfam" id="PF13832">
    <property type="entry name" value="zf-HC5HC2H_2"/>
    <property type="match status" value="1"/>
</dbReference>
<organism evidence="11">
    <name type="scientific">Phytophthora nicotianae</name>
    <name type="common">Potato buckeye rot agent</name>
    <name type="synonym">Phytophthora parasitica</name>
    <dbReference type="NCBI Taxonomy" id="4792"/>
    <lineage>
        <taxon>Eukaryota</taxon>
        <taxon>Sar</taxon>
        <taxon>Stramenopiles</taxon>
        <taxon>Oomycota</taxon>
        <taxon>Peronosporomycetes</taxon>
        <taxon>Peronosporales</taxon>
        <taxon>Peronosporaceae</taxon>
        <taxon>Phytophthora</taxon>
    </lineage>
</organism>
<keyword evidence="3" id="KW-0677">Repeat</keyword>
<proteinExistence type="predicted"/>
<evidence type="ECO:0000256" key="6">
    <source>
        <dbReference type="ARBA" id="ARBA00023015"/>
    </source>
</evidence>
<evidence type="ECO:0000256" key="9">
    <source>
        <dbReference type="SAM" id="MobiDB-lite"/>
    </source>
</evidence>
<keyword evidence="8" id="KW-0539">Nucleus</keyword>
<dbReference type="PROSITE" id="PS51805">
    <property type="entry name" value="EPHD"/>
    <property type="match status" value="1"/>
</dbReference>
<keyword evidence="5" id="KW-0862">Zinc</keyword>
<evidence type="ECO:0000256" key="4">
    <source>
        <dbReference type="ARBA" id="ARBA00022771"/>
    </source>
</evidence>
<keyword evidence="6" id="KW-0805">Transcription regulation</keyword>
<feature type="compositionally biased region" description="Polar residues" evidence="9">
    <location>
        <begin position="160"/>
        <end position="177"/>
    </location>
</feature>
<evidence type="ECO:0000256" key="7">
    <source>
        <dbReference type="ARBA" id="ARBA00023163"/>
    </source>
</evidence>
<evidence type="ECO:0000259" key="10">
    <source>
        <dbReference type="PROSITE" id="PS51805"/>
    </source>
</evidence>
<sequence>MTTVSPLHGWPKSENDGVAAFEDTRFCALCFMIGDNSACGRLLYTEAETWVHVNCALWSMEVYEDVSGVLHKCSKAKHRSRLIRCDSCGLMGATIGCAITRCTRHYHFPCAVDAGVAFLPNGETCCPLPAHLDTVARRLETVNGGVPLTIPAASPGAESDPQTLNNSETNAESTDGDISSAVVDGNESAEQTVSSEEESKEQDAGDTGLKTPDNGESTEASAVPDSSITSRVKVSSAENVSTVQ</sequence>
<dbReference type="EMBL" id="KI691263">
    <property type="protein sequence ID" value="ETM53670.1"/>
    <property type="molecule type" value="Genomic_DNA"/>
</dbReference>
<accession>W2NYU1</accession>
<evidence type="ECO:0000256" key="2">
    <source>
        <dbReference type="ARBA" id="ARBA00022723"/>
    </source>
</evidence>
<keyword evidence="2" id="KW-0479">Metal-binding</keyword>
<dbReference type="PANTHER" id="PTHR45888:SF6">
    <property type="entry name" value="HL01030P-RELATED"/>
    <property type="match status" value="1"/>
</dbReference>
<evidence type="ECO:0000313" key="11">
    <source>
        <dbReference type="EMBL" id="ETM53670.1"/>
    </source>
</evidence>
<dbReference type="AlphaFoldDB" id="W2NYU1"/>
<dbReference type="GO" id="GO:0044666">
    <property type="term" value="C:MLL3/4 complex"/>
    <property type="evidence" value="ECO:0007669"/>
    <property type="project" value="TreeGrafter"/>
</dbReference>
<name>W2NYU1_PHYNI</name>
<reference evidence="11" key="1">
    <citation type="submission" date="2013-11" db="EMBL/GenBank/DDBJ databases">
        <title>The Genome Sequence of Phytophthora parasitica IAC_01/95.</title>
        <authorList>
            <consortium name="The Broad Institute Genomics Platform"/>
            <person name="Russ C."/>
            <person name="Tyler B."/>
            <person name="Panabieres F."/>
            <person name="Shan W."/>
            <person name="Tripathy S."/>
            <person name="Grunwald N."/>
            <person name="Machado M."/>
            <person name="Johnson C.S."/>
            <person name="Arredondo F."/>
            <person name="Hong C."/>
            <person name="Coffey M."/>
            <person name="Young S.K."/>
            <person name="Zeng Q."/>
            <person name="Gargeya S."/>
            <person name="Fitzgerald M."/>
            <person name="Abouelleil A."/>
            <person name="Alvarado L."/>
            <person name="Chapman S.B."/>
            <person name="Gainer-Dewar J."/>
            <person name="Goldberg J."/>
            <person name="Griggs A."/>
            <person name="Gujja S."/>
            <person name="Hansen M."/>
            <person name="Howarth C."/>
            <person name="Imamovic A."/>
            <person name="Ireland A."/>
            <person name="Larimer J."/>
            <person name="McCowan C."/>
            <person name="Murphy C."/>
            <person name="Pearson M."/>
            <person name="Poon T.W."/>
            <person name="Priest M."/>
            <person name="Roberts A."/>
            <person name="Saif S."/>
            <person name="Shea T."/>
            <person name="Sykes S."/>
            <person name="Wortman J."/>
            <person name="Nusbaum C."/>
            <person name="Birren B."/>
        </authorList>
    </citation>
    <scope>NUCLEOTIDE SEQUENCE [LARGE SCALE GENOMIC DNA]</scope>
    <source>
        <strain evidence="11">IAC_01/95</strain>
    </source>
</reference>
<gene>
    <name evidence="11" type="ORF">L914_02876</name>
</gene>
<feature type="compositionally biased region" description="Polar residues" evidence="9">
    <location>
        <begin position="214"/>
        <end position="244"/>
    </location>
</feature>
<dbReference type="VEuPathDB" id="FungiDB:PPTG_07692"/>
<evidence type="ECO:0000256" key="8">
    <source>
        <dbReference type="ARBA" id="ARBA00023242"/>
    </source>
</evidence>
<dbReference type="Proteomes" id="UP000054532">
    <property type="component" value="Unassembled WGS sequence"/>
</dbReference>
<comment type="subcellular location">
    <subcellularLocation>
        <location evidence="1">Nucleus</location>
    </subcellularLocation>
</comment>
<evidence type="ECO:0000256" key="1">
    <source>
        <dbReference type="ARBA" id="ARBA00004123"/>
    </source>
</evidence>